<comment type="caution">
    <text evidence="2">The sequence shown here is derived from an EMBL/GenBank/DDBJ whole genome shotgun (WGS) entry which is preliminary data.</text>
</comment>
<proteinExistence type="predicted"/>
<dbReference type="Proteomes" id="UP001283361">
    <property type="component" value="Unassembled WGS sequence"/>
</dbReference>
<evidence type="ECO:0000256" key="1">
    <source>
        <dbReference type="SAM" id="SignalP"/>
    </source>
</evidence>
<keyword evidence="1" id="KW-0732">Signal</keyword>
<dbReference type="PROSITE" id="PS51257">
    <property type="entry name" value="PROKAR_LIPOPROTEIN"/>
    <property type="match status" value="1"/>
</dbReference>
<dbReference type="AlphaFoldDB" id="A0AAE1EGK4"/>
<gene>
    <name evidence="2" type="ORF">RRG08_040790</name>
</gene>
<feature type="signal peptide" evidence="1">
    <location>
        <begin position="1"/>
        <end position="19"/>
    </location>
</feature>
<dbReference type="EMBL" id="JAWDGP010000029">
    <property type="protein sequence ID" value="KAK3804283.1"/>
    <property type="molecule type" value="Genomic_DNA"/>
</dbReference>
<evidence type="ECO:0000313" key="2">
    <source>
        <dbReference type="EMBL" id="KAK3804283.1"/>
    </source>
</evidence>
<organism evidence="2 3">
    <name type="scientific">Elysia crispata</name>
    <name type="common">lettuce slug</name>
    <dbReference type="NCBI Taxonomy" id="231223"/>
    <lineage>
        <taxon>Eukaryota</taxon>
        <taxon>Metazoa</taxon>
        <taxon>Spiralia</taxon>
        <taxon>Lophotrochozoa</taxon>
        <taxon>Mollusca</taxon>
        <taxon>Gastropoda</taxon>
        <taxon>Heterobranchia</taxon>
        <taxon>Euthyneura</taxon>
        <taxon>Panpulmonata</taxon>
        <taxon>Sacoglossa</taxon>
        <taxon>Placobranchoidea</taxon>
        <taxon>Plakobranchidae</taxon>
        <taxon>Elysia</taxon>
    </lineage>
</organism>
<accession>A0AAE1EGK4</accession>
<evidence type="ECO:0000313" key="3">
    <source>
        <dbReference type="Proteomes" id="UP001283361"/>
    </source>
</evidence>
<reference evidence="2" key="1">
    <citation type="journal article" date="2023" name="G3 (Bethesda)">
        <title>A reference genome for the long-term kleptoplast-retaining sea slug Elysia crispata morphotype clarki.</title>
        <authorList>
            <person name="Eastman K.E."/>
            <person name="Pendleton A.L."/>
            <person name="Shaikh M.A."/>
            <person name="Suttiyut T."/>
            <person name="Ogas R."/>
            <person name="Tomko P."/>
            <person name="Gavelis G."/>
            <person name="Widhalm J.R."/>
            <person name="Wisecaver J.H."/>
        </authorList>
    </citation>
    <scope>NUCLEOTIDE SEQUENCE</scope>
    <source>
        <strain evidence="2">ECLA1</strain>
    </source>
</reference>
<keyword evidence="3" id="KW-1185">Reference proteome</keyword>
<feature type="chain" id="PRO_5042197162" evidence="1">
    <location>
        <begin position="20"/>
        <end position="35"/>
    </location>
</feature>
<name>A0AAE1EGK4_9GAST</name>
<protein>
    <submittedName>
        <fullName evidence="2">Uncharacterized protein</fullName>
    </submittedName>
</protein>
<sequence>MKTTFAVCLALALVAAAACHAPKTNKDRSFREKVP</sequence>